<keyword evidence="9" id="KW-1185">Reference proteome</keyword>
<keyword evidence="3 5" id="KW-1133">Transmembrane helix</keyword>
<feature type="transmembrane region" description="Helical" evidence="5">
    <location>
        <begin position="291"/>
        <end position="312"/>
    </location>
</feature>
<dbReference type="PANTHER" id="PTHR43394">
    <property type="entry name" value="ATP-DEPENDENT PERMEASE MDL1, MITOCHONDRIAL"/>
    <property type="match status" value="1"/>
</dbReference>
<dbReference type="GO" id="GO:0005524">
    <property type="term" value="F:ATP binding"/>
    <property type="evidence" value="ECO:0007669"/>
    <property type="project" value="InterPro"/>
</dbReference>
<dbReference type="RefSeq" id="WP_121011636.1">
    <property type="nucleotide sequence ID" value="NZ_RBXO01000001.1"/>
</dbReference>
<protein>
    <submittedName>
        <fullName evidence="8">ABC-type multidrug transport system fused ATPase/permease subunit</fullName>
    </submittedName>
</protein>
<dbReference type="Proteomes" id="UP000282084">
    <property type="component" value="Unassembled WGS sequence"/>
</dbReference>
<dbReference type="InterPro" id="IPR027417">
    <property type="entry name" value="P-loop_NTPase"/>
</dbReference>
<evidence type="ECO:0000313" key="8">
    <source>
        <dbReference type="EMBL" id="RKT54667.1"/>
    </source>
</evidence>
<organism evidence="8 9">
    <name type="scientific">Saccharothrix australiensis</name>
    <dbReference type="NCBI Taxonomy" id="2072"/>
    <lineage>
        <taxon>Bacteria</taxon>
        <taxon>Bacillati</taxon>
        <taxon>Actinomycetota</taxon>
        <taxon>Actinomycetes</taxon>
        <taxon>Pseudonocardiales</taxon>
        <taxon>Pseudonocardiaceae</taxon>
        <taxon>Saccharothrix</taxon>
    </lineage>
</organism>
<dbReference type="GO" id="GO:0016887">
    <property type="term" value="F:ATP hydrolysis activity"/>
    <property type="evidence" value="ECO:0007669"/>
    <property type="project" value="InterPro"/>
</dbReference>
<dbReference type="InterPro" id="IPR036640">
    <property type="entry name" value="ABC1_TM_sf"/>
</dbReference>
<evidence type="ECO:0000259" key="6">
    <source>
        <dbReference type="PROSITE" id="PS50893"/>
    </source>
</evidence>
<evidence type="ECO:0000256" key="5">
    <source>
        <dbReference type="SAM" id="Phobius"/>
    </source>
</evidence>
<dbReference type="InterPro" id="IPR039421">
    <property type="entry name" value="Type_1_exporter"/>
</dbReference>
<evidence type="ECO:0000256" key="3">
    <source>
        <dbReference type="ARBA" id="ARBA00022989"/>
    </source>
</evidence>
<feature type="domain" description="ABC transporter" evidence="6">
    <location>
        <begin position="331"/>
        <end position="562"/>
    </location>
</feature>
<accession>A0A495W0Y0</accession>
<feature type="transmembrane region" description="Helical" evidence="5">
    <location>
        <begin position="260"/>
        <end position="279"/>
    </location>
</feature>
<dbReference type="InterPro" id="IPR003439">
    <property type="entry name" value="ABC_transporter-like_ATP-bd"/>
</dbReference>
<comment type="caution">
    <text evidence="8">The sequence shown here is derived from an EMBL/GenBank/DDBJ whole genome shotgun (WGS) entry which is preliminary data.</text>
</comment>
<reference evidence="8 9" key="1">
    <citation type="submission" date="2018-10" db="EMBL/GenBank/DDBJ databases">
        <title>Sequencing the genomes of 1000 actinobacteria strains.</title>
        <authorList>
            <person name="Klenk H.-P."/>
        </authorList>
    </citation>
    <scope>NUCLEOTIDE SEQUENCE [LARGE SCALE GENOMIC DNA]</scope>
    <source>
        <strain evidence="8 9">DSM 43800</strain>
    </source>
</reference>
<evidence type="ECO:0000256" key="4">
    <source>
        <dbReference type="ARBA" id="ARBA00023136"/>
    </source>
</evidence>
<dbReference type="InterPro" id="IPR017871">
    <property type="entry name" value="ABC_transporter-like_CS"/>
</dbReference>
<dbReference type="Pfam" id="PF00664">
    <property type="entry name" value="ABC_membrane"/>
    <property type="match status" value="1"/>
</dbReference>
<dbReference type="PROSITE" id="PS50893">
    <property type="entry name" value="ABC_TRANSPORTER_2"/>
    <property type="match status" value="1"/>
</dbReference>
<feature type="transmembrane region" description="Helical" evidence="5">
    <location>
        <begin position="30"/>
        <end position="49"/>
    </location>
</feature>
<dbReference type="AlphaFoldDB" id="A0A495W0Y0"/>
<dbReference type="GO" id="GO:0005886">
    <property type="term" value="C:plasma membrane"/>
    <property type="evidence" value="ECO:0007669"/>
    <property type="project" value="UniProtKB-SubCell"/>
</dbReference>
<name>A0A495W0Y0_9PSEU</name>
<feature type="transmembrane region" description="Helical" evidence="5">
    <location>
        <begin position="147"/>
        <end position="165"/>
    </location>
</feature>
<evidence type="ECO:0000259" key="7">
    <source>
        <dbReference type="PROSITE" id="PS50929"/>
    </source>
</evidence>
<evidence type="ECO:0000256" key="2">
    <source>
        <dbReference type="ARBA" id="ARBA00022692"/>
    </source>
</evidence>
<feature type="domain" description="ABC transmembrane type-1" evidence="7">
    <location>
        <begin position="33"/>
        <end position="314"/>
    </location>
</feature>
<keyword evidence="4 5" id="KW-0472">Membrane</keyword>
<gene>
    <name evidence="8" type="ORF">C8E97_3314</name>
</gene>
<dbReference type="Gene3D" id="3.40.50.300">
    <property type="entry name" value="P-loop containing nucleotide triphosphate hydrolases"/>
    <property type="match status" value="1"/>
</dbReference>
<dbReference type="EMBL" id="RBXO01000001">
    <property type="protein sequence ID" value="RKT54667.1"/>
    <property type="molecule type" value="Genomic_DNA"/>
</dbReference>
<sequence length="565" mass="59982">MRRFPGAEPELRTFRSPGAYLWWLARHLRVPLLLCVVYGALCMVAQALVPAAVGRAVDEGLLGRDAGALVAWGAILFGLGVVQAVTSILRDRCTVTNRLGSSFRTMQVVTAQAARLGSSLARRTSTGEVVNVGVSDVTHIGGAFSTAGRGAGAIASLFVVATVMLVSSWRLGLVVLVGTPVMVWAVTRLVRALHRRQQHQRDLQGALTAESVDIVGGLRVLRGIGGEAMFSRRYRESSQRVRAARVEVAKVEAVFGAAKVLLPGLLTVVIVWLGARLVLAGDLTPGDLVTFYGYAVFLVSPLRWLTTTAEFATRGHVAARRVTDFLALEPDRAADLPAPPEPLGGPLVDPESGLTARPGAFTAVACAATAEATALADRLGGYAGSTATFGGVPLDLVPTALARRHILVEGHDSRLFSGPLGEGLDPADRGRDVVERAVDTAGARDVVEALPDGLDTVVAVAGRDFSGGQRQRLRLARALAYDPDVLVLVEPTSAVDAHTEARIARRLRERRAGRTTVVFTTSPVVLAQAEHVVHVEDGRVSAEGEHARLLANPRYRGLVERETAE</sequence>
<evidence type="ECO:0000256" key="1">
    <source>
        <dbReference type="ARBA" id="ARBA00004651"/>
    </source>
</evidence>
<dbReference type="PROSITE" id="PS00211">
    <property type="entry name" value="ABC_TRANSPORTER_1"/>
    <property type="match status" value="1"/>
</dbReference>
<dbReference type="InterPro" id="IPR011527">
    <property type="entry name" value="ABC1_TM_dom"/>
</dbReference>
<evidence type="ECO:0000313" key="9">
    <source>
        <dbReference type="Proteomes" id="UP000282084"/>
    </source>
</evidence>
<dbReference type="SUPFAM" id="SSF90123">
    <property type="entry name" value="ABC transporter transmembrane region"/>
    <property type="match status" value="1"/>
</dbReference>
<dbReference type="GO" id="GO:0015421">
    <property type="term" value="F:ABC-type oligopeptide transporter activity"/>
    <property type="evidence" value="ECO:0007669"/>
    <property type="project" value="TreeGrafter"/>
</dbReference>
<dbReference type="PANTHER" id="PTHR43394:SF1">
    <property type="entry name" value="ATP-BINDING CASSETTE SUB-FAMILY B MEMBER 10, MITOCHONDRIAL"/>
    <property type="match status" value="1"/>
</dbReference>
<dbReference type="OrthoDB" id="4966664at2"/>
<dbReference type="Gene3D" id="1.20.1560.10">
    <property type="entry name" value="ABC transporter type 1, transmembrane domain"/>
    <property type="match status" value="1"/>
</dbReference>
<feature type="transmembrane region" description="Helical" evidence="5">
    <location>
        <begin position="171"/>
        <end position="190"/>
    </location>
</feature>
<comment type="subcellular location">
    <subcellularLocation>
        <location evidence="1">Cell membrane</location>
        <topology evidence="1">Multi-pass membrane protein</topology>
    </subcellularLocation>
</comment>
<feature type="transmembrane region" description="Helical" evidence="5">
    <location>
        <begin position="69"/>
        <end position="89"/>
    </location>
</feature>
<dbReference type="Pfam" id="PF00005">
    <property type="entry name" value="ABC_tran"/>
    <property type="match status" value="1"/>
</dbReference>
<dbReference type="SUPFAM" id="SSF52540">
    <property type="entry name" value="P-loop containing nucleoside triphosphate hydrolases"/>
    <property type="match status" value="1"/>
</dbReference>
<keyword evidence="2 5" id="KW-0812">Transmembrane</keyword>
<dbReference type="PROSITE" id="PS50929">
    <property type="entry name" value="ABC_TM1F"/>
    <property type="match status" value="1"/>
</dbReference>
<proteinExistence type="predicted"/>